<evidence type="ECO:0000313" key="8">
    <source>
        <dbReference type="Proteomes" id="UP000295937"/>
    </source>
</evidence>
<evidence type="ECO:0000313" key="7">
    <source>
        <dbReference type="EMBL" id="PPI88593.1"/>
    </source>
</evidence>
<proteinExistence type="inferred from homology"/>
<gene>
    <name evidence="6" type="primary">rplM</name>
    <name evidence="7" type="ORF">CRV09_01660</name>
</gene>
<dbReference type="HAMAP" id="MF_01366">
    <property type="entry name" value="Ribosomal_uL13"/>
    <property type="match status" value="1"/>
</dbReference>
<reference evidence="7 8" key="1">
    <citation type="journal article" date="2018" name="Genome Biol. Evol.">
        <title>Cladogenesis and Genomic Streamlining in Extracellular Endosymbionts of Tropical Stink Bugs.</title>
        <authorList>
            <person name="Otero-Bravo A."/>
            <person name="Goffredi S."/>
            <person name="Sabree Z.L."/>
        </authorList>
    </citation>
    <scope>NUCLEOTIDE SEQUENCE [LARGE SCALE GENOMIC DNA]</scope>
    <source>
        <strain evidence="7 8">SoEO</strain>
    </source>
</reference>
<evidence type="ECO:0000256" key="1">
    <source>
        <dbReference type="ARBA" id="ARBA00006227"/>
    </source>
</evidence>
<dbReference type="RefSeq" id="WP_136132429.1">
    <property type="nucleotide sequence ID" value="NZ_PDKR01000002.1"/>
</dbReference>
<dbReference type="Pfam" id="PF00572">
    <property type="entry name" value="Ribosomal_L13"/>
    <property type="match status" value="1"/>
</dbReference>
<dbReference type="PIRSF" id="PIRSF002181">
    <property type="entry name" value="Ribosomal_L13"/>
    <property type="match status" value="1"/>
</dbReference>
<dbReference type="PANTHER" id="PTHR11545">
    <property type="entry name" value="RIBOSOMAL PROTEIN L13"/>
    <property type="match status" value="1"/>
</dbReference>
<dbReference type="GO" id="GO:0006412">
    <property type="term" value="P:translation"/>
    <property type="evidence" value="ECO:0007669"/>
    <property type="project" value="UniProtKB-UniRule"/>
</dbReference>
<dbReference type="OrthoDB" id="9801330at2"/>
<protein>
    <recommendedName>
        <fullName evidence="5 6">Large ribosomal subunit protein uL13</fullName>
    </recommendedName>
</protein>
<organism evidence="7 8">
    <name type="scientific">Candidatus Pantoea edessiphila</name>
    <dbReference type="NCBI Taxonomy" id="2044610"/>
    <lineage>
        <taxon>Bacteria</taxon>
        <taxon>Pseudomonadati</taxon>
        <taxon>Pseudomonadota</taxon>
        <taxon>Gammaproteobacteria</taxon>
        <taxon>Enterobacterales</taxon>
        <taxon>Erwiniaceae</taxon>
        <taxon>Pantoea</taxon>
    </lineage>
</organism>
<comment type="subunit">
    <text evidence="2 6">Part of the 50S ribosomal subunit.</text>
</comment>
<evidence type="ECO:0000256" key="5">
    <source>
        <dbReference type="ARBA" id="ARBA00035201"/>
    </source>
</evidence>
<dbReference type="InterPro" id="IPR036899">
    <property type="entry name" value="Ribosomal_uL13_sf"/>
</dbReference>
<dbReference type="EMBL" id="PDKR01000002">
    <property type="protein sequence ID" value="PPI88593.1"/>
    <property type="molecule type" value="Genomic_DNA"/>
</dbReference>
<evidence type="ECO:0000256" key="3">
    <source>
        <dbReference type="ARBA" id="ARBA00022980"/>
    </source>
</evidence>
<comment type="similarity">
    <text evidence="1 6">Belongs to the universal ribosomal protein uL13 family.</text>
</comment>
<dbReference type="InterPro" id="IPR005823">
    <property type="entry name" value="Ribosomal_uL13_bac-type"/>
</dbReference>
<dbReference type="NCBIfam" id="TIGR01066">
    <property type="entry name" value="rplM_bact"/>
    <property type="match status" value="1"/>
</dbReference>
<dbReference type="GO" id="GO:0003735">
    <property type="term" value="F:structural constituent of ribosome"/>
    <property type="evidence" value="ECO:0007669"/>
    <property type="project" value="InterPro"/>
</dbReference>
<keyword evidence="4 6" id="KW-0687">Ribonucleoprotein</keyword>
<dbReference type="SUPFAM" id="SSF52161">
    <property type="entry name" value="Ribosomal protein L13"/>
    <property type="match status" value="1"/>
</dbReference>
<name>A0A2P5T204_9GAMM</name>
<dbReference type="Proteomes" id="UP000295937">
    <property type="component" value="Unassembled WGS sequence"/>
</dbReference>
<comment type="function">
    <text evidence="6">This protein is one of the early assembly proteins of the 50S ribosomal subunit, although it is not seen to bind rRNA by itself. It is important during the early stages of 50S assembly.</text>
</comment>
<dbReference type="GO" id="GO:0017148">
    <property type="term" value="P:negative regulation of translation"/>
    <property type="evidence" value="ECO:0007669"/>
    <property type="project" value="TreeGrafter"/>
</dbReference>
<accession>A0A2P5T204</accession>
<dbReference type="FunFam" id="3.90.1180.10:FF:000001">
    <property type="entry name" value="50S ribosomal protein L13"/>
    <property type="match status" value="1"/>
</dbReference>
<keyword evidence="3 6" id="KW-0689">Ribosomal protein</keyword>
<comment type="caution">
    <text evidence="7">The sequence shown here is derived from an EMBL/GenBank/DDBJ whole genome shotgun (WGS) entry which is preliminary data.</text>
</comment>
<evidence type="ECO:0000256" key="2">
    <source>
        <dbReference type="ARBA" id="ARBA00011838"/>
    </source>
</evidence>
<dbReference type="CDD" id="cd00392">
    <property type="entry name" value="Ribosomal_L13"/>
    <property type="match status" value="1"/>
</dbReference>
<dbReference type="AlphaFoldDB" id="A0A2P5T204"/>
<evidence type="ECO:0000256" key="4">
    <source>
        <dbReference type="ARBA" id="ARBA00023274"/>
    </source>
</evidence>
<dbReference type="PANTHER" id="PTHR11545:SF2">
    <property type="entry name" value="LARGE RIBOSOMAL SUBUNIT PROTEIN UL13M"/>
    <property type="match status" value="1"/>
</dbReference>
<dbReference type="InterPro" id="IPR005822">
    <property type="entry name" value="Ribosomal_uL13"/>
</dbReference>
<dbReference type="Gene3D" id="3.90.1180.10">
    <property type="entry name" value="Ribosomal protein L13"/>
    <property type="match status" value="1"/>
</dbReference>
<dbReference type="GO" id="GO:0022625">
    <property type="term" value="C:cytosolic large ribosomal subunit"/>
    <property type="evidence" value="ECO:0007669"/>
    <property type="project" value="TreeGrafter"/>
</dbReference>
<dbReference type="GO" id="GO:0003729">
    <property type="term" value="F:mRNA binding"/>
    <property type="evidence" value="ECO:0007669"/>
    <property type="project" value="TreeGrafter"/>
</dbReference>
<sequence length="142" mass="16260">MKTFMAKQKNVQHDNYIIDASGKNLGRLATKIAYLLRGKHKVEYTPHVDIGDYIIVLNAEKILLTGNKRSNKIYYRHTGYIGGIKKSTFEEMIVRNPERVIKIAVKGMLPKTKLGDVMYSKLKVYIGNNHKHVAQKPHLLNI</sequence>
<evidence type="ECO:0000256" key="6">
    <source>
        <dbReference type="HAMAP-Rule" id="MF_01366"/>
    </source>
</evidence>